<reference evidence="22" key="1">
    <citation type="submission" date="2016-10" db="EMBL/GenBank/DDBJ databases">
        <authorList>
            <person name="Varghese N."/>
            <person name="Submissions S."/>
        </authorList>
    </citation>
    <scope>NUCLEOTIDE SEQUENCE [LARGE SCALE GENOMIC DNA]</scope>
    <source>
        <strain evidence="22">DSM 2179</strain>
    </source>
</reference>
<dbReference type="PROSITE" id="PS01042">
    <property type="entry name" value="HOMOSER_DHGENASE"/>
    <property type="match status" value="1"/>
</dbReference>
<gene>
    <name evidence="21" type="ORF">SAMN05660742_10361</name>
</gene>
<comment type="pathway">
    <text evidence="3 18">Amino-acid biosynthesis; L-methionine biosynthesis via de novo pathway; L-homoserine from L-aspartate: step 3/3.</text>
</comment>
<evidence type="ECO:0000256" key="14">
    <source>
        <dbReference type="ARBA" id="ARBA00023167"/>
    </source>
</evidence>
<evidence type="ECO:0000256" key="10">
    <source>
        <dbReference type="ARBA" id="ARBA00022857"/>
    </source>
</evidence>
<evidence type="ECO:0000256" key="18">
    <source>
        <dbReference type="RuleBase" id="RU000579"/>
    </source>
</evidence>
<keyword evidence="12" id="KW-0520">NAD</keyword>
<dbReference type="Gene3D" id="3.40.50.720">
    <property type="entry name" value="NAD(P)-binding Rossmann-like Domain"/>
    <property type="match status" value="1"/>
</dbReference>
<evidence type="ECO:0000256" key="2">
    <source>
        <dbReference type="ARBA" id="ARBA00005056"/>
    </source>
</evidence>
<keyword evidence="22" id="KW-1185">Reference proteome</keyword>
<keyword evidence="10 17" id="KW-0521">NADP</keyword>
<dbReference type="InterPro" id="IPR019811">
    <property type="entry name" value="HDH_CS"/>
</dbReference>
<evidence type="ECO:0000256" key="12">
    <source>
        <dbReference type="ARBA" id="ARBA00023027"/>
    </source>
</evidence>
<proteinExistence type="inferred from homology"/>
<feature type="domain" description="ACT" evidence="20">
    <location>
        <begin position="351"/>
        <end position="425"/>
    </location>
</feature>
<evidence type="ECO:0000256" key="11">
    <source>
        <dbReference type="ARBA" id="ARBA00023002"/>
    </source>
</evidence>
<dbReference type="SUPFAM" id="SSF51735">
    <property type="entry name" value="NAD(P)-binding Rossmann-fold domains"/>
    <property type="match status" value="1"/>
</dbReference>
<comment type="cofactor">
    <cofactor evidence="1">
        <name>a metal cation</name>
        <dbReference type="ChEBI" id="CHEBI:25213"/>
    </cofactor>
</comment>
<dbReference type="Gene3D" id="3.30.70.260">
    <property type="match status" value="1"/>
</dbReference>
<dbReference type="UniPathway" id="UPA00051">
    <property type="reaction ID" value="UER00465"/>
</dbReference>
<dbReference type="InterPro" id="IPR005106">
    <property type="entry name" value="Asp/hSer_DH_NAD-bd"/>
</dbReference>
<evidence type="ECO:0000256" key="5">
    <source>
        <dbReference type="ARBA" id="ARBA00013213"/>
    </source>
</evidence>
<dbReference type="InterPro" id="IPR002912">
    <property type="entry name" value="ACT_dom"/>
</dbReference>
<dbReference type="EMBL" id="FNZK01000003">
    <property type="protein sequence ID" value="SEJ07377.1"/>
    <property type="molecule type" value="Genomic_DNA"/>
</dbReference>
<keyword evidence="8 18" id="KW-0791">Threonine biosynthesis</keyword>
<evidence type="ECO:0000256" key="9">
    <source>
        <dbReference type="ARBA" id="ARBA00022723"/>
    </source>
</evidence>
<keyword evidence="14 18" id="KW-0486">Methionine biosynthesis</keyword>
<evidence type="ECO:0000256" key="17">
    <source>
        <dbReference type="PIRSR" id="PIRSR000098-2"/>
    </source>
</evidence>
<dbReference type="InterPro" id="IPR036291">
    <property type="entry name" value="NAD(P)-bd_dom_sf"/>
</dbReference>
<feature type="binding site" evidence="17">
    <location>
        <begin position="10"/>
        <end position="17"/>
    </location>
    <ligand>
        <name>NADP(+)</name>
        <dbReference type="ChEBI" id="CHEBI:58349"/>
    </ligand>
</feature>
<dbReference type="GO" id="GO:0004412">
    <property type="term" value="F:homoserine dehydrogenase activity"/>
    <property type="evidence" value="ECO:0007669"/>
    <property type="project" value="UniProtKB-EC"/>
</dbReference>
<dbReference type="Pfam" id="PF01842">
    <property type="entry name" value="ACT"/>
    <property type="match status" value="1"/>
</dbReference>
<dbReference type="RefSeq" id="WP_091829370.1">
    <property type="nucleotide sequence ID" value="NZ_FNZK01000003.1"/>
</dbReference>
<dbReference type="GO" id="GO:0046872">
    <property type="term" value="F:metal ion binding"/>
    <property type="evidence" value="ECO:0007669"/>
    <property type="project" value="UniProtKB-KW"/>
</dbReference>
<dbReference type="InterPro" id="IPR045865">
    <property type="entry name" value="ACT-like_dom_sf"/>
</dbReference>
<evidence type="ECO:0000313" key="22">
    <source>
        <dbReference type="Proteomes" id="UP000199662"/>
    </source>
</evidence>
<dbReference type="AlphaFoldDB" id="A0A1H6W001"/>
<comment type="catalytic activity">
    <reaction evidence="15">
        <text>L-homoserine + NADP(+) = L-aspartate 4-semialdehyde + NADPH + H(+)</text>
        <dbReference type="Rhea" id="RHEA:15761"/>
        <dbReference type="ChEBI" id="CHEBI:15378"/>
        <dbReference type="ChEBI" id="CHEBI:57476"/>
        <dbReference type="ChEBI" id="CHEBI:57783"/>
        <dbReference type="ChEBI" id="CHEBI:58349"/>
        <dbReference type="ChEBI" id="CHEBI:537519"/>
        <dbReference type="EC" id="1.1.1.3"/>
    </reaction>
    <physiologicalReaction direction="right-to-left" evidence="15">
        <dbReference type="Rhea" id="RHEA:15763"/>
    </physiologicalReaction>
</comment>
<evidence type="ECO:0000256" key="6">
    <source>
        <dbReference type="ARBA" id="ARBA00013376"/>
    </source>
</evidence>
<feature type="binding site" evidence="17">
    <location>
        <position position="190"/>
    </location>
    <ligand>
        <name>L-homoserine</name>
        <dbReference type="ChEBI" id="CHEBI:57476"/>
    </ligand>
</feature>
<dbReference type="FunFam" id="3.30.360.10:FF:000005">
    <property type="entry name" value="Homoserine dehydrogenase"/>
    <property type="match status" value="1"/>
</dbReference>
<keyword evidence="11 18" id="KW-0560">Oxidoreductase</keyword>
<keyword evidence="7 18" id="KW-0028">Amino-acid biosynthesis</keyword>
<dbReference type="InterPro" id="IPR016204">
    <property type="entry name" value="HDH"/>
</dbReference>
<keyword evidence="9" id="KW-0479">Metal-binding</keyword>
<keyword evidence="13" id="KW-0915">Sodium</keyword>
<evidence type="ECO:0000256" key="16">
    <source>
        <dbReference type="PIRSR" id="PIRSR000098-1"/>
    </source>
</evidence>
<dbReference type="Pfam" id="PF00742">
    <property type="entry name" value="Homoserine_dh"/>
    <property type="match status" value="1"/>
</dbReference>
<feature type="binding site" evidence="17">
    <location>
        <position position="105"/>
    </location>
    <ligand>
        <name>NADPH</name>
        <dbReference type="ChEBI" id="CHEBI:57783"/>
    </ligand>
</feature>
<protein>
    <recommendedName>
        <fullName evidence="6 18">Homoserine dehydrogenase</fullName>
        <ecNumber evidence="5 18">1.1.1.3</ecNumber>
    </recommendedName>
</protein>
<evidence type="ECO:0000256" key="3">
    <source>
        <dbReference type="ARBA" id="ARBA00005062"/>
    </source>
</evidence>
<evidence type="ECO:0000256" key="7">
    <source>
        <dbReference type="ARBA" id="ARBA00022605"/>
    </source>
</evidence>
<dbReference type="SUPFAM" id="SSF55021">
    <property type="entry name" value="ACT-like"/>
    <property type="match status" value="1"/>
</dbReference>
<dbReference type="CDD" id="cd04881">
    <property type="entry name" value="ACT_HSDH-Hom"/>
    <property type="match status" value="1"/>
</dbReference>
<evidence type="ECO:0000256" key="13">
    <source>
        <dbReference type="ARBA" id="ARBA00023053"/>
    </source>
</evidence>
<dbReference type="PROSITE" id="PS51671">
    <property type="entry name" value="ACT"/>
    <property type="match status" value="1"/>
</dbReference>
<evidence type="ECO:0000256" key="15">
    <source>
        <dbReference type="ARBA" id="ARBA00048841"/>
    </source>
</evidence>
<dbReference type="Pfam" id="PF03447">
    <property type="entry name" value="NAD_binding_3"/>
    <property type="match status" value="1"/>
</dbReference>
<evidence type="ECO:0000256" key="19">
    <source>
        <dbReference type="RuleBase" id="RU004171"/>
    </source>
</evidence>
<comment type="similarity">
    <text evidence="4 19">Belongs to the homoserine dehydrogenase family.</text>
</comment>
<evidence type="ECO:0000313" key="21">
    <source>
        <dbReference type="EMBL" id="SEJ07377.1"/>
    </source>
</evidence>
<sequence length="433" mass="46654">MKDKIKIGLLGLGTVGAGVCKVLTENAHEISQKVGRAVEVKTVLVRDVNKKRNIVGDFVITDKIETILDDPEIDIVIELMGGIEPSRTYMLRALQSGKNVVTANKDVVAEHGKEMFEAAESADVDFMFEASVGGGIPIITPLKQCLTANKITEVIGIVNGTTNYMLTKMTKEGMDYNTVLAEAQAKGYAESDPTADVGGLDAARKAAILSSIAFNTRVTLDKVYVEGITKITPQDVEYATELGYVIKLLAIAKDSPENGVDVRVHPAFVPKAHPLAAVNDVFNAIFVKGNAIGEAMFYGRGAGALPTASAVVADVVDVSRDIVNQTFGRIRCTCFEDKKFCPVENTVSSYYVRLLVEDQPGVLGSIACAFGDQGVSLNSVIQTRRVANQAEIVVITHCVTEANLRKATHVLNELPVVTEIRNVIRVEKSQEVN</sequence>
<dbReference type="PANTHER" id="PTHR43331">
    <property type="entry name" value="HOMOSERINE DEHYDROGENASE"/>
    <property type="match status" value="1"/>
</dbReference>
<dbReference type="EC" id="1.1.1.3" evidence="5 18"/>
<dbReference type="GO" id="GO:0009088">
    <property type="term" value="P:threonine biosynthetic process"/>
    <property type="evidence" value="ECO:0007669"/>
    <property type="project" value="UniProtKB-UniPathway"/>
</dbReference>
<evidence type="ECO:0000256" key="8">
    <source>
        <dbReference type="ARBA" id="ARBA00022697"/>
    </source>
</evidence>
<dbReference type="UniPathway" id="UPA00050">
    <property type="reaction ID" value="UER00063"/>
</dbReference>
<organism evidence="21 22">
    <name type="scientific">Propionispira arboris</name>
    <dbReference type="NCBI Taxonomy" id="84035"/>
    <lineage>
        <taxon>Bacteria</taxon>
        <taxon>Bacillati</taxon>
        <taxon>Bacillota</taxon>
        <taxon>Negativicutes</taxon>
        <taxon>Selenomonadales</taxon>
        <taxon>Selenomonadaceae</taxon>
        <taxon>Propionispira</taxon>
    </lineage>
</organism>
<comment type="pathway">
    <text evidence="2 18">Amino-acid biosynthesis; L-threonine biosynthesis; L-threonine from L-aspartate: step 3/5.</text>
</comment>
<feature type="active site" description="Proton donor" evidence="16">
    <location>
        <position position="205"/>
    </location>
</feature>
<dbReference type="GO" id="GO:0009086">
    <property type="term" value="P:methionine biosynthetic process"/>
    <property type="evidence" value="ECO:0007669"/>
    <property type="project" value="UniProtKB-KW"/>
</dbReference>
<evidence type="ECO:0000256" key="1">
    <source>
        <dbReference type="ARBA" id="ARBA00001920"/>
    </source>
</evidence>
<evidence type="ECO:0000256" key="4">
    <source>
        <dbReference type="ARBA" id="ARBA00006753"/>
    </source>
</evidence>
<dbReference type="InterPro" id="IPR001342">
    <property type="entry name" value="HDH_cat"/>
</dbReference>
<dbReference type="GO" id="GO:0050661">
    <property type="term" value="F:NADP binding"/>
    <property type="evidence" value="ECO:0007669"/>
    <property type="project" value="InterPro"/>
</dbReference>
<dbReference type="Gene3D" id="3.30.360.10">
    <property type="entry name" value="Dihydrodipicolinate Reductase, domain 2"/>
    <property type="match status" value="1"/>
</dbReference>
<accession>A0A1H6W001</accession>
<dbReference type="STRING" id="84035.SAMN05660742_10361"/>
<dbReference type="FunFam" id="3.40.50.720:FF:000062">
    <property type="entry name" value="Homoserine dehydrogenase"/>
    <property type="match status" value="1"/>
</dbReference>
<dbReference type="SUPFAM" id="SSF55347">
    <property type="entry name" value="Glyceraldehyde-3-phosphate dehydrogenase-like, C-terminal domain"/>
    <property type="match status" value="1"/>
</dbReference>
<name>A0A1H6W001_9FIRM</name>
<evidence type="ECO:0000259" key="20">
    <source>
        <dbReference type="PROSITE" id="PS51671"/>
    </source>
</evidence>
<dbReference type="NCBIfam" id="NF004976">
    <property type="entry name" value="PRK06349.1"/>
    <property type="match status" value="1"/>
</dbReference>
<dbReference type="PIRSF" id="PIRSF000098">
    <property type="entry name" value="Homoser_dehydrog"/>
    <property type="match status" value="1"/>
</dbReference>
<dbReference type="PANTHER" id="PTHR43331:SF1">
    <property type="entry name" value="HOMOSERINE DEHYDROGENASE"/>
    <property type="match status" value="1"/>
</dbReference>
<dbReference type="Proteomes" id="UP000199662">
    <property type="component" value="Unassembled WGS sequence"/>
</dbReference>